<organism evidence="2">
    <name type="scientific">Brassica cretica</name>
    <name type="common">Mustard</name>
    <dbReference type="NCBI Taxonomy" id="69181"/>
    <lineage>
        <taxon>Eukaryota</taxon>
        <taxon>Viridiplantae</taxon>
        <taxon>Streptophyta</taxon>
        <taxon>Embryophyta</taxon>
        <taxon>Tracheophyta</taxon>
        <taxon>Spermatophyta</taxon>
        <taxon>Magnoliopsida</taxon>
        <taxon>eudicotyledons</taxon>
        <taxon>Gunneridae</taxon>
        <taxon>Pentapetalae</taxon>
        <taxon>rosids</taxon>
        <taxon>malvids</taxon>
        <taxon>Brassicales</taxon>
        <taxon>Brassicaceae</taxon>
        <taxon>Brassiceae</taxon>
        <taxon>Brassica</taxon>
    </lineage>
</organism>
<accession>A0A8S9K893</accession>
<feature type="transmembrane region" description="Helical" evidence="1">
    <location>
        <begin position="65"/>
        <end position="85"/>
    </location>
</feature>
<protein>
    <submittedName>
        <fullName evidence="2">Uncharacterized protein</fullName>
    </submittedName>
</protein>
<name>A0A8S9K893_BRACR</name>
<dbReference type="GO" id="GO:0016279">
    <property type="term" value="F:protein-lysine N-methyltransferase activity"/>
    <property type="evidence" value="ECO:0007669"/>
    <property type="project" value="TreeGrafter"/>
</dbReference>
<reference evidence="2" key="1">
    <citation type="submission" date="2019-12" db="EMBL/GenBank/DDBJ databases">
        <title>Genome sequencing and annotation of Brassica cretica.</title>
        <authorList>
            <person name="Studholme D.J."/>
            <person name="Sarris P.F."/>
        </authorList>
    </citation>
    <scope>NUCLEOTIDE SEQUENCE</scope>
    <source>
        <strain evidence="2">PFS-102/07</strain>
        <tissue evidence="2">Leaf</tissue>
    </source>
</reference>
<comment type="caution">
    <text evidence="2">The sequence shown here is derived from an EMBL/GenBank/DDBJ whole genome shotgun (WGS) entry which is preliminary data.</text>
</comment>
<dbReference type="EMBL" id="QGKY02000190">
    <property type="protein sequence ID" value="KAF2589828.1"/>
    <property type="molecule type" value="Genomic_DNA"/>
</dbReference>
<evidence type="ECO:0000256" key="1">
    <source>
        <dbReference type="SAM" id="Phobius"/>
    </source>
</evidence>
<evidence type="ECO:0000313" key="2">
    <source>
        <dbReference type="EMBL" id="KAF2589828.1"/>
    </source>
</evidence>
<sequence length="160" mass="18004">MLMEDSQSLASKAIGTLLIPICALIFLKSQKEMSVYDNGEVNDKYLSCWNVLGLRTERLHSSQSLMFRLYSFPDITILIILALFWSQLNTAVDQRMGYVVDDILDTILEGQFKLVMDKGTLDAIGLHPDGPVKRVMYWWDSVSELVAPGGMLVIASLTRE</sequence>
<keyword evidence="1" id="KW-0812">Transmembrane</keyword>
<dbReference type="AlphaFoldDB" id="A0A8S9K893"/>
<proteinExistence type="predicted"/>
<dbReference type="PANTHER" id="PTHR12843:SF5">
    <property type="entry name" value="EEF1A LYSINE METHYLTRANSFERASE 2"/>
    <property type="match status" value="1"/>
</dbReference>
<keyword evidence="1" id="KW-0472">Membrane</keyword>
<dbReference type="Gene3D" id="3.40.50.150">
    <property type="entry name" value="Vaccinia Virus protein VP39"/>
    <property type="match status" value="1"/>
</dbReference>
<keyword evidence="1" id="KW-1133">Transmembrane helix</keyword>
<dbReference type="SUPFAM" id="SSF53335">
    <property type="entry name" value="S-adenosyl-L-methionine-dependent methyltransferases"/>
    <property type="match status" value="1"/>
</dbReference>
<dbReference type="InterPro" id="IPR029063">
    <property type="entry name" value="SAM-dependent_MTases_sf"/>
</dbReference>
<dbReference type="GO" id="GO:0005737">
    <property type="term" value="C:cytoplasm"/>
    <property type="evidence" value="ECO:0007669"/>
    <property type="project" value="TreeGrafter"/>
</dbReference>
<feature type="transmembrane region" description="Helical" evidence="1">
    <location>
        <begin position="6"/>
        <end position="27"/>
    </location>
</feature>
<gene>
    <name evidence="2" type="ORF">F2Q70_00038974</name>
</gene>
<dbReference type="PANTHER" id="PTHR12843">
    <property type="entry name" value="PROTEIN-LYSINE N-METHYLTRANSFERASE METTL10"/>
    <property type="match status" value="1"/>
</dbReference>